<keyword evidence="4 5" id="KW-0472">Membrane</keyword>
<evidence type="ECO:0000256" key="2">
    <source>
        <dbReference type="ARBA" id="ARBA00022692"/>
    </source>
</evidence>
<keyword evidence="7" id="KW-1185">Reference proteome</keyword>
<feature type="transmembrane region" description="Helical" evidence="5">
    <location>
        <begin position="21"/>
        <end position="39"/>
    </location>
</feature>
<name>A0ABW0HLJ2_9BACL</name>
<dbReference type="PANTHER" id="PTHR30168">
    <property type="entry name" value="PUTATIVE MEMBRANE PROTEIN YPFJ"/>
    <property type="match status" value="1"/>
</dbReference>
<gene>
    <name evidence="6" type="ORF">ACFPOF_01445</name>
</gene>
<dbReference type="Pfam" id="PF04228">
    <property type="entry name" value="Zn_peptidase"/>
    <property type="match status" value="1"/>
</dbReference>
<organism evidence="6 7">
    <name type="scientific">Cohnella soli</name>
    <dbReference type="NCBI Taxonomy" id="425005"/>
    <lineage>
        <taxon>Bacteria</taxon>
        <taxon>Bacillati</taxon>
        <taxon>Bacillota</taxon>
        <taxon>Bacilli</taxon>
        <taxon>Bacillales</taxon>
        <taxon>Paenibacillaceae</taxon>
        <taxon>Cohnella</taxon>
    </lineage>
</organism>
<evidence type="ECO:0000313" key="6">
    <source>
        <dbReference type="EMBL" id="MFC5401385.1"/>
    </source>
</evidence>
<comment type="caution">
    <text evidence="6">The sequence shown here is derived from an EMBL/GenBank/DDBJ whole genome shotgun (WGS) entry which is preliminary data.</text>
</comment>
<proteinExistence type="predicted"/>
<evidence type="ECO:0000256" key="5">
    <source>
        <dbReference type="SAM" id="Phobius"/>
    </source>
</evidence>
<keyword evidence="3 5" id="KW-1133">Transmembrane helix</keyword>
<evidence type="ECO:0000256" key="1">
    <source>
        <dbReference type="ARBA" id="ARBA00004167"/>
    </source>
</evidence>
<sequence>MQWRGRRESDNVEVRQGRGGKIIGGGVGLVVTIIAYLLFGGDPGAVLNQIAAFVQSSDEVDPIKDDERAQFISVVLADTEDVWTAVFAERGLVYEKPKLVLYSGSVDSACGTQQSYVGPFYCPGDRSVYIDLSFYDDLKYQLNAPGDFAMAYVVAHEVGHHVQTLLGSGEDEWEDVDTEKEANAFSVKYELQADYLAGVWANHVQGMNLLEAGDVEEALTAASAVGDDKLQEKVRGYSVPETFTHGTAEQRKRWLSKGLQTGTIEGGDTFGAKKL</sequence>
<dbReference type="RefSeq" id="WP_378128887.1">
    <property type="nucleotide sequence ID" value="NZ_JBHSMI010000002.1"/>
</dbReference>
<evidence type="ECO:0000313" key="7">
    <source>
        <dbReference type="Proteomes" id="UP001596113"/>
    </source>
</evidence>
<dbReference type="PANTHER" id="PTHR30168:SF0">
    <property type="entry name" value="INNER MEMBRANE PROTEIN"/>
    <property type="match status" value="1"/>
</dbReference>
<dbReference type="Proteomes" id="UP001596113">
    <property type="component" value="Unassembled WGS sequence"/>
</dbReference>
<comment type="subcellular location">
    <subcellularLocation>
        <location evidence="1">Membrane</location>
        <topology evidence="1">Single-pass membrane protein</topology>
    </subcellularLocation>
</comment>
<evidence type="ECO:0000256" key="3">
    <source>
        <dbReference type="ARBA" id="ARBA00022989"/>
    </source>
</evidence>
<protein>
    <submittedName>
        <fullName evidence="6">Neutral zinc metallopeptidase</fullName>
    </submittedName>
</protein>
<evidence type="ECO:0000256" key="4">
    <source>
        <dbReference type="ARBA" id="ARBA00023136"/>
    </source>
</evidence>
<accession>A0ABW0HLJ2</accession>
<keyword evidence="2 5" id="KW-0812">Transmembrane</keyword>
<reference evidence="7" key="1">
    <citation type="journal article" date="2019" name="Int. J. Syst. Evol. Microbiol.">
        <title>The Global Catalogue of Microorganisms (GCM) 10K type strain sequencing project: providing services to taxonomists for standard genome sequencing and annotation.</title>
        <authorList>
            <consortium name="The Broad Institute Genomics Platform"/>
            <consortium name="The Broad Institute Genome Sequencing Center for Infectious Disease"/>
            <person name="Wu L."/>
            <person name="Ma J."/>
        </authorList>
    </citation>
    <scope>NUCLEOTIDE SEQUENCE [LARGE SCALE GENOMIC DNA]</scope>
    <source>
        <strain evidence="7">CGMCC 1.18575</strain>
    </source>
</reference>
<dbReference type="EMBL" id="JBHSMI010000002">
    <property type="protein sequence ID" value="MFC5401385.1"/>
    <property type="molecule type" value="Genomic_DNA"/>
</dbReference>
<dbReference type="InterPro" id="IPR007343">
    <property type="entry name" value="Uncharacterised_pept_Zn_put"/>
</dbReference>